<name>A0A0W0GE92_MONRR</name>
<dbReference type="Proteomes" id="UP000054988">
    <property type="component" value="Unassembled WGS sequence"/>
</dbReference>
<dbReference type="eggNOG" id="ENOG502SN2M">
    <property type="taxonomic scope" value="Eukaryota"/>
</dbReference>
<feature type="compositionally biased region" description="Acidic residues" evidence="1">
    <location>
        <begin position="56"/>
        <end position="77"/>
    </location>
</feature>
<feature type="compositionally biased region" description="Polar residues" evidence="1">
    <location>
        <begin position="142"/>
        <end position="151"/>
    </location>
</feature>
<accession>A0A0W0GE92</accession>
<comment type="caution">
    <text evidence="2">The sequence shown here is derived from an EMBL/GenBank/DDBJ whole genome shotgun (WGS) entry which is preliminary data.</text>
</comment>
<feature type="region of interest" description="Disordered" evidence="1">
    <location>
        <begin position="1"/>
        <end position="275"/>
    </location>
</feature>
<protein>
    <submittedName>
        <fullName evidence="2">Uncharacterized protein</fullName>
    </submittedName>
</protein>
<proteinExistence type="predicted"/>
<organism evidence="2 3">
    <name type="scientific">Moniliophthora roreri</name>
    <name type="common">Frosty pod rot fungus</name>
    <name type="synonym">Monilia roreri</name>
    <dbReference type="NCBI Taxonomy" id="221103"/>
    <lineage>
        <taxon>Eukaryota</taxon>
        <taxon>Fungi</taxon>
        <taxon>Dikarya</taxon>
        <taxon>Basidiomycota</taxon>
        <taxon>Agaricomycotina</taxon>
        <taxon>Agaricomycetes</taxon>
        <taxon>Agaricomycetidae</taxon>
        <taxon>Agaricales</taxon>
        <taxon>Marasmiineae</taxon>
        <taxon>Marasmiaceae</taxon>
        <taxon>Moniliophthora</taxon>
    </lineage>
</organism>
<sequence>MDQDVEMDAPEISTLREESTPPPSKASSNPGFRLKLVVKDKTKTIASSSAGRQYGDEDDGDEEDEDQEDQLIDDEDAPISSAALGGQASTSSKRKAAASSTQPKRKSRKSENGKKLSSDGVESRGKLKEKILQQPGAPNLAPTMTTFQANPATEPDEDSGADGQVHINIEEPDPPPSISSPGSGKKKAAAKKAPAKKAKAGPSKLKLLPPMLPPEDSGIASEGMTGTAASSPAAVQIDDSYSPEPEGGSVPIELGSDAPSAPHSVPPAEEPINLEGVPVPVYPLPTKPFPVLPPPKISSGFAPTIPLDKTKAQPRRWRVANREIRGIAGGRWFVRAWVGEKESEFANAMQAQKAAAEGGLGGSGVNGLALPKLAGVSISAPQGTSSGKGSKKKTANSSRSGSSVPEHVNGVGSVSARGPSKMKISQMAPPPSSEAGDIESLGS</sequence>
<reference evidence="2 3" key="1">
    <citation type="submission" date="2015-12" db="EMBL/GenBank/DDBJ databases">
        <title>Draft genome sequence of Moniliophthora roreri, the causal agent of frosty pod rot of cacao.</title>
        <authorList>
            <person name="Aime M.C."/>
            <person name="Diaz-Valderrama J.R."/>
            <person name="Kijpornyongpan T."/>
            <person name="Phillips-Mora W."/>
        </authorList>
    </citation>
    <scope>NUCLEOTIDE SEQUENCE [LARGE SCALE GENOMIC DNA]</scope>
    <source>
        <strain evidence="2 3">MCA 2952</strain>
    </source>
</reference>
<dbReference type="EMBL" id="LATX01000229">
    <property type="protein sequence ID" value="KTB46856.1"/>
    <property type="molecule type" value="Genomic_DNA"/>
</dbReference>
<dbReference type="AlphaFoldDB" id="A0A0W0GE92"/>
<gene>
    <name evidence="2" type="ORF">WG66_566</name>
</gene>
<evidence type="ECO:0000313" key="2">
    <source>
        <dbReference type="EMBL" id="KTB46856.1"/>
    </source>
</evidence>
<evidence type="ECO:0000313" key="3">
    <source>
        <dbReference type="Proteomes" id="UP000054988"/>
    </source>
</evidence>
<feature type="compositionally biased region" description="Basic and acidic residues" evidence="1">
    <location>
        <begin position="109"/>
        <end position="131"/>
    </location>
</feature>
<feature type="compositionally biased region" description="Basic residues" evidence="1">
    <location>
        <begin position="184"/>
        <end position="199"/>
    </location>
</feature>
<feature type="compositionally biased region" description="Low complexity" evidence="1">
    <location>
        <begin position="200"/>
        <end position="209"/>
    </location>
</feature>
<feature type="region of interest" description="Disordered" evidence="1">
    <location>
        <begin position="378"/>
        <end position="443"/>
    </location>
</feature>
<evidence type="ECO:0000256" key="1">
    <source>
        <dbReference type="SAM" id="MobiDB-lite"/>
    </source>
</evidence>